<feature type="signal peptide" evidence="1">
    <location>
        <begin position="1"/>
        <end position="19"/>
    </location>
</feature>
<dbReference type="AlphaFoldDB" id="A0A5Q0GYF3"/>
<protein>
    <recommendedName>
        <fullName evidence="4">HAF repeat-containing protein</fullName>
    </recommendedName>
</protein>
<evidence type="ECO:0000313" key="3">
    <source>
        <dbReference type="Proteomes" id="UP000325787"/>
    </source>
</evidence>
<feature type="chain" id="PRO_5024905015" description="HAF repeat-containing protein" evidence="1">
    <location>
        <begin position="20"/>
        <end position="365"/>
    </location>
</feature>
<reference evidence="3" key="1">
    <citation type="journal article" date="2021" name="Curr. Microbiol.">
        <title>Complete genome of nocamycin-producing strain Saccharothrix syringae NRRL B-16468 reveals the biosynthetic potential for secondary metabolites.</title>
        <authorList>
            <person name="Mo X."/>
            <person name="Yang S."/>
        </authorList>
    </citation>
    <scope>NUCLEOTIDE SEQUENCE [LARGE SCALE GENOMIC DNA]</scope>
    <source>
        <strain evidence="3">ATCC 51364 / DSM 43886 / JCM 6844 / KCTC 9398 / NBRC 14523 / NRRL B-16468 / INA 2240</strain>
    </source>
</reference>
<dbReference type="RefSeq" id="WP_153278055.1">
    <property type="nucleotide sequence ID" value="NZ_CP034550.1"/>
</dbReference>
<keyword evidence="1" id="KW-0732">Signal</keyword>
<gene>
    <name evidence="2" type="ORF">EKG83_13665</name>
</gene>
<dbReference type="Proteomes" id="UP000325787">
    <property type="component" value="Chromosome"/>
</dbReference>
<accession>A0A5Q0GYF3</accession>
<proteinExistence type="predicted"/>
<evidence type="ECO:0000313" key="2">
    <source>
        <dbReference type="EMBL" id="QFZ18392.1"/>
    </source>
</evidence>
<organism evidence="2 3">
    <name type="scientific">Saccharothrix syringae</name>
    <name type="common">Nocardiopsis syringae</name>
    <dbReference type="NCBI Taxonomy" id="103733"/>
    <lineage>
        <taxon>Bacteria</taxon>
        <taxon>Bacillati</taxon>
        <taxon>Actinomycetota</taxon>
        <taxon>Actinomycetes</taxon>
        <taxon>Pseudonocardiales</taxon>
        <taxon>Pseudonocardiaceae</taxon>
        <taxon>Saccharothrix</taxon>
    </lineage>
</organism>
<evidence type="ECO:0008006" key="4">
    <source>
        <dbReference type="Google" id="ProtNLM"/>
    </source>
</evidence>
<evidence type="ECO:0000256" key="1">
    <source>
        <dbReference type="SAM" id="SignalP"/>
    </source>
</evidence>
<dbReference type="OrthoDB" id="4310309at2"/>
<keyword evidence="3" id="KW-1185">Reference proteome</keyword>
<dbReference type="KEGG" id="ssyi:EKG83_13665"/>
<name>A0A5Q0GYF3_SACSY</name>
<dbReference type="EMBL" id="CP034550">
    <property type="protein sequence ID" value="QFZ18392.1"/>
    <property type="molecule type" value="Genomic_DNA"/>
</dbReference>
<sequence>MSSALTVLVVLVLATPARAAVIGFEVLPPPAGWTFAEAQVVNEAGQVAGTAGVIGKRPVPGFLYGVRWDGTTPLVLGGGETGGQAYGINERGDVLFTSRFAHVGLSFISLLVWEDGRLVGRTPRGTSTNGPIGRDISDNGVVPLAHQRTAGAWRDGVYESVPLPPEGTYRDHVAVNRHGTTAGVGDLNDGTGSFVFRCSATECTRLPAAGAGGSYSVAAINDSGWVAGTWSVGSTTRAVLWADDRVTVLPGEDVTVSDSRRALNENGDVVGRRTVDGLSRAVLWRDGELIEFGLPDWSQAIAVNDRGDVVGWQESGGSPRGFHWRDGVVTTLPAPAGSPAWATDINNSGVVVGHSYSQAFRWTVP</sequence>